<name>A0A7W2EEC6_9BURK</name>
<keyword evidence="4" id="KW-1185">Reference proteome</keyword>
<accession>A0A7W2EEC6</accession>
<dbReference type="InterPro" id="IPR012429">
    <property type="entry name" value="HGSNAT_cat"/>
</dbReference>
<proteinExistence type="predicted"/>
<keyword evidence="1" id="KW-1133">Transmembrane helix</keyword>
<keyword evidence="1" id="KW-0812">Transmembrane</keyword>
<feature type="transmembrane region" description="Helical" evidence="1">
    <location>
        <begin position="223"/>
        <end position="241"/>
    </location>
</feature>
<dbReference type="RefSeq" id="WP_182213325.1">
    <property type="nucleotide sequence ID" value="NZ_JACEZS010000001.1"/>
</dbReference>
<feature type="domain" description="Heparan-alpha-glucosaminide N-acetyltransferase catalytic" evidence="2">
    <location>
        <begin position="6"/>
        <end position="219"/>
    </location>
</feature>
<feature type="transmembrane region" description="Helical" evidence="1">
    <location>
        <begin position="284"/>
        <end position="307"/>
    </location>
</feature>
<dbReference type="Proteomes" id="UP000566711">
    <property type="component" value="Unassembled WGS sequence"/>
</dbReference>
<feature type="transmembrane region" description="Helical" evidence="1">
    <location>
        <begin position="89"/>
        <end position="107"/>
    </location>
</feature>
<feature type="transmembrane region" description="Helical" evidence="1">
    <location>
        <begin position="195"/>
        <end position="216"/>
    </location>
</feature>
<gene>
    <name evidence="3" type="ORF">H3H36_01855</name>
</gene>
<evidence type="ECO:0000256" key="1">
    <source>
        <dbReference type="SAM" id="Phobius"/>
    </source>
</evidence>
<keyword evidence="1" id="KW-0472">Membrane</keyword>
<feature type="transmembrane region" description="Helical" evidence="1">
    <location>
        <begin position="113"/>
        <end position="134"/>
    </location>
</feature>
<feature type="transmembrane region" description="Helical" evidence="1">
    <location>
        <begin position="327"/>
        <end position="345"/>
    </location>
</feature>
<protein>
    <submittedName>
        <fullName evidence="3">DUF1624 domain-containing protein</fullName>
    </submittedName>
</protein>
<sequence length="357" mass="38288">MPPTSRISSIDALRGLTVAAMLLVNDAGDWSHVYPWLEHAEWHGATPADFIFPFFLLIVGISIQLALGAKIDARAPAAPMARAVLVRGARIFLLGLALHGAAALLLHGRDFRLLGVLQRIGICFAGAGLLAIYVPRARTQWAIIAGILAGYWALLWAGGALAPDLNLVDRVDTALLGRLAYQFNPATGLAHDPEGVLSTLPALATVMLGMRAGAWLRARDLRALLWGGLVTLAVGGLWSLVLPLNKQLWTSSFVLWMGGLGMLAVALAHSLIDRQGWPDLGRCLGINAIAAYAGAWLATCLLEGSGAMAPLYDRLFRAPLTPLMGPFLPSLLFAAVFTGLFWLAMHGFERRGWRITV</sequence>
<feature type="transmembrane region" description="Helical" evidence="1">
    <location>
        <begin position="141"/>
        <end position="162"/>
    </location>
</feature>
<feature type="transmembrane region" description="Helical" evidence="1">
    <location>
        <begin position="253"/>
        <end position="272"/>
    </location>
</feature>
<dbReference type="PANTHER" id="PTHR31061:SF24">
    <property type="entry name" value="LD22376P"/>
    <property type="match status" value="1"/>
</dbReference>
<dbReference type="PANTHER" id="PTHR31061">
    <property type="entry name" value="LD22376P"/>
    <property type="match status" value="1"/>
</dbReference>
<organism evidence="3 4">
    <name type="scientific">Rugamonas fusca</name>
    <dbReference type="NCBI Taxonomy" id="2758568"/>
    <lineage>
        <taxon>Bacteria</taxon>
        <taxon>Pseudomonadati</taxon>
        <taxon>Pseudomonadota</taxon>
        <taxon>Betaproteobacteria</taxon>
        <taxon>Burkholderiales</taxon>
        <taxon>Oxalobacteraceae</taxon>
        <taxon>Telluria group</taxon>
        <taxon>Rugamonas</taxon>
    </lineage>
</organism>
<evidence type="ECO:0000259" key="2">
    <source>
        <dbReference type="Pfam" id="PF07786"/>
    </source>
</evidence>
<feature type="transmembrane region" description="Helical" evidence="1">
    <location>
        <begin position="50"/>
        <end position="69"/>
    </location>
</feature>
<feature type="transmembrane region" description="Helical" evidence="1">
    <location>
        <begin position="12"/>
        <end position="30"/>
    </location>
</feature>
<reference evidence="3 4" key="1">
    <citation type="submission" date="2020-07" db="EMBL/GenBank/DDBJ databases">
        <title>Novel species isolated from subtropical streams in China.</title>
        <authorList>
            <person name="Lu H."/>
        </authorList>
    </citation>
    <scope>NUCLEOTIDE SEQUENCE [LARGE SCALE GENOMIC DNA]</scope>
    <source>
        <strain evidence="3 4">FT3S</strain>
    </source>
</reference>
<evidence type="ECO:0000313" key="4">
    <source>
        <dbReference type="Proteomes" id="UP000566711"/>
    </source>
</evidence>
<comment type="caution">
    <text evidence="3">The sequence shown here is derived from an EMBL/GenBank/DDBJ whole genome shotgun (WGS) entry which is preliminary data.</text>
</comment>
<dbReference type="AlphaFoldDB" id="A0A7W2EEC6"/>
<evidence type="ECO:0000313" key="3">
    <source>
        <dbReference type="EMBL" id="MBA5604105.1"/>
    </source>
</evidence>
<dbReference type="EMBL" id="JACEZS010000001">
    <property type="protein sequence ID" value="MBA5604105.1"/>
    <property type="molecule type" value="Genomic_DNA"/>
</dbReference>
<dbReference type="Pfam" id="PF07786">
    <property type="entry name" value="HGSNAT_cat"/>
    <property type="match status" value="1"/>
</dbReference>